<gene>
    <name evidence="1" type="ORF">QQF64_024432</name>
</gene>
<dbReference type="EMBL" id="JAYMGO010000003">
    <property type="protein sequence ID" value="KAL1277759.1"/>
    <property type="molecule type" value="Genomic_DNA"/>
</dbReference>
<accession>A0ABR3NLI7</accession>
<sequence>MPSSITAPPGVLWQCGSQTPGWEQLGTAERERERERESLTAVSISHLAPGRKGRIGLVLLPFSLVSRATPETPKLSGLHFKTEDLHQIQWFPMPCALGCYNRV</sequence>
<reference evidence="1 2" key="1">
    <citation type="submission" date="2023-09" db="EMBL/GenBank/DDBJ databases">
        <authorList>
            <person name="Wang M."/>
        </authorList>
    </citation>
    <scope>NUCLEOTIDE SEQUENCE [LARGE SCALE GENOMIC DNA]</scope>
    <source>
        <strain evidence="1">GT-2023</strain>
        <tissue evidence="1">Liver</tissue>
    </source>
</reference>
<comment type="caution">
    <text evidence="1">The sequence shown here is derived from an EMBL/GenBank/DDBJ whole genome shotgun (WGS) entry which is preliminary data.</text>
</comment>
<dbReference type="Proteomes" id="UP001558613">
    <property type="component" value="Unassembled WGS sequence"/>
</dbReference>
<keyword evidence="2" id="KW-1185">Reference proteome</keyword>
<organism evidence="1 2">
    <name type="scientific">Cirrhinus molitorella</name>
    <name type="common">mud carp</name>
    <dbReference type="NCBI Taxonomy" id="172907"/>
    <lineage>
        <taxon>Eukaryota</taxon>
        <taxon>Metazoa</taxon>
        <taxon>Chordata</taxon>
        <taxon>Craniata</taxon>
        <taxon>Vertebrata</taxon>
        <taxon>Euteleostomi</taxon>
        <taxon>Actinopterygii</taxon>
        <taxon>Neopterygii</taxon>
        <taxon>Teleostei</taxon>
        <taxon>Ostariophysi</taxon>
        <taxon>Cypriniformes</taxon>
        <taxon>Cyprinidae</taxon>
        <taxon>Labeoninae</taxon>
        <taxon>Labeonini</taxon>
        <taxon>Cirrhinus</taxon>
    </lineage>
</organism>
<proteinExistence type="predicted"/>
<name>A0ABR3NLI7_9TELE</name>
<evidence type="ECO:0000313" key="1">
    <source>
        <dbReference type="EMBL" id="KAL1277759.1"/>
    </source>
</evidence>
<protein>
    <submittedName>
        <fullName evidence="1">Uncharacterized protein</fullName>
    </submittedName>
</protein>
<evidence type="ECO:0000313" key="2">
    <source>
        <dbReference type="Proteomes" id="UP001558613"/>
    </source>
</evidence>